<gene>
    <name evidence="2" type="ORF">C4A77_25090</name>
</gene>
<organism evidence="2 3">
    <name type="scientific">Brevibacillus laterosporus</name>
    <name type="common">Bacillus laterosporus</name>
    <dbReference type="NCBI Taxonomy" id="1465"/>
    <lineage>
        <taxon>Bacteria</taxon>
        <taxon>Bacillati</taxon>
        <taxon>Bacillota</taxon>
        <taxon>Bacilli</taxon>
        <taxon>Bacillales</taxon>
        <taxon>Paenibacillaceae</taxon>
        <taxon>Brevibacillus</taxon>
    </lineage>
</organism>
<keyword evidence="1" id="KW-0472">Membrane</keyword>
<keyword evidence="1" id="KW-0812">Transmembrane</keyword>
<feature type="transmembrane region" description="Helical" evidence="1">
    <location>
        <begin position="20"/>
        <end position="38"/>
    </location>
</feature>
<evidence type="ECO:0000313" key="2">
    <source>
        <dbReference type="EMBL" id="PPA90191.1"/>
    </source>
</evidence>
<evidence type="ECO:0000313" key="3">
    <source>
        <dbReference type="Proteomes" id="UP000239759"/>
    </source>
</evidence>
<keyword evidence="1" id="KW-1133">Transmembrane helix</keyword>
<dbReference type="Pfam" id="PF12730">
    <property type="entry name" value="ABC2_membrane_4"/>
    <property type="match status" value="1"/>
</dbReference>
<dbReference type="CDD" id="cd21809">
    <property type="entry name" value="ABC-2_lan_permease-like"/>
    <property type="match status" value="1"/>
</dbReference>
<feature type="transmembrane region" description="Helical" evidence="1">
    <location>
        <begin position="142"/>
        <end position="162"/>
    </location>
</feature>
<accession>A0AAP8Q832</accession>
<name>A0AAP8Q832_BRELA</name>
<protein>
    <submittedName>
        <fullName evidence="2">Multidrug ABC transporter permease</fullName>
    </submittedName>
</protein>
<dbReference type="RefSeq" id="WP_104033752.1">
    <property type="nucleotide sequence ID" value="NZ_PRKQ01000055.1"/>
</dbReference>
<feature type="transmembrane region" description="Helical" evidence="1">
    <location>
        <begin position="50"/>
        <end position="75"/>
    </location>
</feature>
<feature type="transmembrane region" description="Helical" evidence="1">
    <location>
        <begin position="169"/>
        <end position="191"/>
    </location>
</feature>
<dbReference type="PROSITE" id="PS51257">
    <property type="entry name" value="PROKAR_LIPOPROTEIN"/>
    <property type="match status" value="1"/>
</dbReference>
<dbReference type="EMBL" id="PRKQ01000055">
    <property type="protein sequence ID" value="PPA90191.1"/>
    <property type="molecule type" value="Genomic_DNA"/>
</dbReference>
<dbReference type="AlphaFoldDB" id="A0AAP8Q832"/>
<comment type="caution">
    <text evidence="2">The sequence shown here is derived from an EMBL/GenBank/DDBJ whole genome shotgun (WGS) entry which is preliminary data.</text>
</comment>
<reference evidence="2 3" key="1">
    <citation type="submission" date="2018-02" db="EMBL/GenBank/DDBJ databases">
        <title>Comparative analysis of genomes of three Brevibacillus laterosporus strains producers of potent antimicrobials isolated from silage.</title>
        <authorList>
            <person name="Kojic M."/>
            <person name="Miljkovic M."/>
            <person name="Studholme D."/>
            <person name="Filipic B."/>
        </authorList>
    </citation>
    <scope>NUCLEOTIDE SEQUENCE [LARGE SCALE GENOMIC DNA]</scope>
    <source>
        <strain evidence="2 3">BGSP11</strain>
    </source>
</reference>
<feature type="transmembrane region" description="Helical" evidence="1">
    <location>
        <begin position="96"/>
        <end position="122"/>
    </location>
</feature>
<dbReference type="Proteomes" id="UP000239759">
    <property type="component" value="Unassembled WGS sequence"/>
</dbReference>
<proteinExistence type="predicted"/>
<feature type="transmembrane region" description="Helical" evidence="1">
    <location>
        <begin position="211"/>
        <end position="232"/>
    </location>
</feature>
<evidence type="ECO:0000256" key="1">
    <source>
        <dbReference type="SAM" id="Phobius"/>
    </source>
</evidence>
<sequence length="243" mass="27483">MKRSTSAEWLKLRHSRIGLVLAVLPIISLLIGCVNYYFNQSVLQNGWYSLWIQVNLFYGEFFLPILIAICCSYVCRLEHLNRNWNMVLTSPVSVASVFLAKLIVVSILILFAQALFMGLYWLTGTLFSLPEPFPVETIGWTIRGWYASMSISALQLGLSLRIRSFATPIGISLCAVFIGLGMYIAKLGIYFPFSLLTIGMNVLSQDKLTDIQNILFWVVNMAFIIIFASMSIRRLKNKDIVSS</sequence>